<dbReference type="EMBL" id="VCGU01000005">
    <property type="protein sequence ID" value="TRY75856.1"/>
    <property type="molecule type" value="Genomic_DNA"/>
</dbReference>
<comment type="caution">
    <text evidence="2">The sequence shown here is derived from an EMBL/GenBank/DDBJ whole genome shotgun (WGS) entry which is preliminary data.</text>
</comment>
<organism evidence="2 3">
    <name type="scientific">Tigriopus californicus</name>
    <name type="common">Marine copepod</name>
    <dbReference type="NCBI Taxonomy" id="6832"/>
    <lineage>
        <taxon>Eukaryota</taxon>
        <taxon>Metazoa</taxon>
        <taxon>Ecdysozoa</taxon>
        <taxon>Arthropoda</taxon>
        <taxon>Crustacea</taxon>
        <taxon>Multicrustacea</taxon>
        <taxon>Hexanauplia</taxon>
        <taxon>Copepoda</taxon>
        <taxon>Harpacticoida</taxon>
        <taxon>Harpacticidae</taxon>
        <taxon>Tigriopus</taxon>
    </lineage>
</organism>
<dbReference type="Proteomes" id="UP000318571">
    <property type="component" value="Chromosome 2"/>
</dbReference>
<keyword evidence="1" id="KW-0812">Transmembrane</keyword>
<gene>
    <name evidence="2" type="ORF">TCAL_00616</name>
</gene>
<sequence length="152" mass="16349">MSSLGIDDWPPLTLWLTALILALVLFVIVLPAVCTACYHWYSYRKGWDDDFSDCDSDCDECNVGSLNSGLPTYETINDGGYRYKERWRYYCRVLQAAAEEKARLTLPDAEGNGEAVPMGTAAGIGVASAFGGAVAAFAAAGSSKDANGKARF</sequence>
<accession>A0A553PDU9</accession>
<evidence type="ECO:0000313" key="3">
    <source>
        <dbReference type="Proteomes" id="UP000318571"/>
    </source>
</evidence>
<protein>
    <submittedName>
        <fullName evidence="2">Uncharacterized protein</fullName>
    </submittedName>
</protein>
<evidence type="ECO:0000313" key="2">
    <source>
        <dbReference type="EMBL" id="TRY75856.1"/>
    </source>
</evidence>
<keyword evidence="1" id="KW-1133">Transmembrane helix</keyword>
<proteinExistence type="predicted"/>
<keyword evidence="1" id="KW-0472">Membrane</keyword>
<reference evidence="2 3" key="1">
    <citation type="journal article" date="2018" name="Nat. Ecol. Evol.">
        <title>Genomic signatures of mitonuclear coevolution across populations of Tigriopus californicus.</title>
        <authorList>
            <person name="Barreto F.S."/>
            <person name="Watson E.T."/>
            <person name="Lima T.G."/>
            <person name="Willett C.S."/>
            <person name="Edmands S."/>
            <person name="Li W."/>
            <person name="Burton R.S."/>
        </authorList>
    </citation>
    <scope>NUCLEOTIDE SEQUENCE [LARGE SCALE GENOMIC DNA]</scope>
    <source>
        <strain evidence="2 3">San Diego</strain>
    </source>
</reference>
<feature type="transmembrane region" description="Helical" evidence="1">
    <location>
        <begin position="12"/>
        <end position="38"/>
    </location>
</feature>
<evidence type="ECO:0000256" key="1">
    <source>
        <dbReference type="SAM" id="Phobius"/>
    </source>
</evidence>
<keyword evidence="3" id="KW-1185">Reference proteome</keyword>
<name>A0A553PDU9_TIGCA</name>
<dbReference type="AlphaFoldDB" id="A0A553PDU9"/>